<dbReference type="PANTHER" id="PTHR16515:SF49">
    <property type="entry name" value="GASTRULA ZINC FINGER PROTEIN XLCGF49.1-LIKE-RELATED"/>
    <property type="match status" value="1"/>
</dbReference>
<dbReference type="Pfam" id="PF13912">
    <property type="entry name" value="zf-C2H2_6"/>
    <property type="match status" value="1"/>
</dbReference>
<feature type="domain" description="C2H2-type" evidence="9">
    <location>
        <begin position="247"/>
        <end position="274"/>
    </location>
</feature>
<evidence type="ECO:0000313" key="10">
    <source>
        <dbReference type="EMBL" id="PNF30839.1"/>
    </source>
</evidence>
<keyword evidence="3" id="KW-0677">Repeat</keyword>
<feature type="domain" description="C2H2-type" evidence="9">
    <location>
        <begin position="303"/>
        <end position="330"/>
    </location>
</feature>
<dbReference type="SMART" id="SM00355">
    <property type="entry name" value="ZnF_C2H2"/>
    <property type="match status" value="6"/>
</dbReference>
<dbReference type="Gene3D" id="3.30.160.60">
    <property type="entry name" value="Classic Zinc Finger"/>
    <property type="match status" value="6"/>
</dbReference>
<dbReference type="InterPro" id="IPR050331">
    <property type="entry name" value="Zinc_finger"/>
</dbReference>
<dbReference type="EMBL" id="NEVH01012087">
    <property type="protein sequence ID" value="PNF30838.1"/>
    <property type="molecule type" value="Genomic_DNA"/>
</dbReference>
<dbReference type="PROSITE" id="PS00028">
    <property type="entry name" value="ZINC_FINGER_C2H2_1"/>
    <property type="match status" value="6"/>
</dbReference>
<evidence type="ECO:0000256" key="1">
    <source>
        <dbReference type="ARBA" id="ARBA00004123"/>
    </source>
</evidence>
<dbReference type="GO" id="GO:0008270">
    <property type="term" value="F:zinc ion binding"/>
    <property type="evidence" value="ECO:0007669"/>
    <property type="project" value="UniProtKB-KW"/>
</dbReference>
<dbReference type="InParanoid" id="A0A2J7QQH5"/>
<dbReference type="FunFam" id="3.30.160.60:FF:000446">
    <property type="entry name" value="Zinc finger protein"/>
    <property type="match status" value="1"/>
</dbReference>
<dbReference type="SUPFAM" id="SSF57667">
    <property type="entry name" value="beta-beta-alpha zinc fingers"/>
    <property type="match status" value="3"/>
</dbReference>
<dbReference type="AlphaFoldDB" id="A0A2J7QQH5"/>
<comment type="caution">
    <text evidence="10">The sequence shown here is derived from an EMBL/GenBank/DDBJ whole genome shotgun (WGS) entry which is preliminary data.</text>
</comment>
<accession>A0A2J7QQH5</accession>
<keyword evidence="5" id="KW-0862">Zinc</keyword>
<dbReference type="Proteomes" id="UP000235965">
    <property type="component" value="Unassembled WGS sequence"/>
</dbReference>
<evidence type="ECO:0000256" key="3">
    <source>
        <dbReference type="ARBA" id="ARBA00022737"/>
    </source>
</evidence>
<evidence type="ECO:0000256" key="4">
    <source>
        <dbReference type="ARBA" id="ARBA00022771"/>
    </source>
</evidence>
<keyword evidence="2" id="KW-0479">Metal-binding</keyword>
<evidence type="ECO:0000256" key="2">
    <source>
        <dbReference type="ARBA" id="ARBA00022723"/>
    </source>
</evidence>
<dbReference type="FunFam" id="3.30.160.60:FF:000557">
    <property type="entry name" value="zinc finger and SCAN domain-containing protein 29"/>
    <property type="match status" value="2"/>
</dbReference>
<evidence type="ECO:0000256" key="5">
    <source>
        <dbReference type="ARBA" id="ARBA00022833"/>
    </source>
</evidence>
<dbReference type="InterPro" id="IPR013087">
    <property type="entry name" value="Znf_C2H2_type"/>
</dbReference>
<feature type="domain" description="C2H2-type" evidence="9">
    <location>
        <begin position="275"/>
        <end position="302"/>
    </location>
</feature>
<dbReference type="Pfam" id="PF00096">
    <property type="entry name" value="zf-C2H2"/>
    <property type="match status" value="4"/>
</dbReference>
<dbReference type="PROSITE" id="PS50157">
    <property type="entry name" value="ZINC_FINGER_C2H2_2"/>
    <property type="match status" value="6"/>
</dbReference>
<dbReference type="FunFam" id="3.30.160.60:FF:002343">
    <property type="entry name" value="Zinc finger protein 33A"/>
    <property type="match status" value="1"/>
</dbReference>
<dbReference type="EMBL" id="NEVH01012087">
    <property type="protein sequence ID" value="PNF30839.1"/>
    <property type="molecule type" value="Genomic_DNA"/>
</dbReference>
<gene>
    <name evidence="10" type="ORF">B7P43_G06110</name>
</gene>
<sequence>MDEFKIESKSLNDSELKSPISEDANERISVVIPVVKCEAEIDLHIIKGEADTDDEIWPASSPNEDAKKEEQPAMFTFVSVNSKEEEPWNVATVKLEELATEEHKLHFNSYQKEPVAKRILSTEFEGSVRRRVHTDNESLIADSREEKNCKERGYSAVTQIKLYKCHLCHKQFHRRRNLMIHIHTHTREKTFSCDVCNKEFTEKRSLKTHLLIHAGERPFRCELCNKQFSTNGVLVRHRRVHTGEKPYACDICSKTFSQKSSLTCHVRIHTGEKPFKCEVCGKEFSNSCNVVIHSRAHTGEKPYKCEICLKVFSRFGVLAKHRRSHVTNNDSSCELLKQQYQNMALSTS</sequence>
<evidence type="ECO:0000256" key="8">
    <source>
        <dbReference type="PROSITE-ProRule" id="PRU00042"/>
    </source>
</evidence>
<feature type="domain" description="C2H2-type" evidence="9">
    <location>
        <begin position="219"/>
        <end position="246"/>
    </location>
</feature>
<keyword evidence="11" id="KW-1185">Reference proteome</keyword>
<feature type="domain" description="C2H2-type" evidence="9">
    <location>
        <begin position="191"/>
        <end position="218"/>
    </location>
</feature>
<reference evidence="10 11" key="1">
    <citation type="submission" date="2017-12" db="EMBL/GenBank/DDBJ databases">
        <title>Hemimetabolous genomes reveal molecular basis of termite eusociality.</title>
        <authorList>
            <person name="Harrison M.C."/>
            <person name="Jongepier E."/>
            <person name="Robertson H.M."/>
            <person name="Arning N."/>
            <person name="Bitard-Feildel T."/>
            <person name="Chao H."/>
            <person name="Childers C.P."/>
            <person name="Dinh H."/>
            <person name="Doddapaneni H."/>
            <person name="Dugan S."/>
            <person name="Gowin J."/>
            <person name="Greiner C."/>
            <person name="Han Y."/>
            <person name="Hu H."/>
            <person name="Hughes D.S.T."/>
            <person name="Huylmans A.-K."/>
            <person name="Kemena C."/>
            <person name="Kremer L.P.M."/>
            <person name="Lee S.L."/>
            <person name="Lopez-Ezquerra A."/>
            <person name="Mallet L."/>
            <person name="Monroy-Kuhn J.M."/>
            <person name="Moser A."/>
            <person name="Murali S.C."/>
            <person name="Muzny D.M."/>
            <person name="Otani S."/>
            <person name="Piulachs M.-D."/>
            <person name="Poelchau M."/>
            <person name="Qu J."/>
            <person name="Schaub F."/>
            <person name="Wada-Katsumata A."/>
            <person name="Worley K.C."/>
            <person name="Xie Q."/>
            <person name="Ylla G."/>
            <person name="Poulsen M."/>
            <person name="Gibbs R.A."/>
            <person name="Schal C."/>
            <person name="Richards S."/>
            <person name="Belles X."/>
            <person name="Korb J."/>
            <person name="Bornberg-Bauer E."/>
        </authorList>
    </citation>
    <scope>NUCLEOTIDE SEQUENCE [LARGE SCALE GENOMIC DNA]</scope>
    <source>
        <tissue evidence="10">Whole body</tissue>
    </source>
</reference>
<dbReference type="STRING" id="105785.A0A2J7QQH5"/>
<keyword evidence="4 8" id="KW-0863">Zinc-finger</keyword>
<dbReference type="InterPro" id="IPR036236">
    <property type="entry name" value="Znf_C2H2_sf"/>
</dbReference>
<evidence type="ECO:0000313" key="11">
    <source>
        <dbReference type="Proteomes" id="UP000235965"/>
    </source>
</evidence>
<dbReference type="FunFam" id="3.30.160.60:FF:000624">
    <property type="entry name" value="zinc finger protein 697"/>
    <property type="match status" value="1"/>
</dbReference>
<dbReference type="GO" id="GO:0006355">
    <property type="term" value="P:regulation of DNA-templated transcription"/>
    <property type="evidence" value="ECO:0007669"/>
    <property type="project" value="UniProtKB-ARBA"/>
</dbReference>
<evidence type="ECO:0000259" key="9">
    <source>
        <dbReference type="PROSITE" id="PS50157"/>
    </source>
</evidence>
<comment type="subcellular location">
    <subcellularLocation>
        <location evidence="1">Nucleus</location>
    </subcellularLocation>
</comment>
<evidence type="ECO:0000256" key="7">
    <source>
        <dbReference type="ARBA" id="ARBA00023242"/>
    </source>
</evidence>
<name>A0A2J7QQH5_9NEOP</name>
<proteinExistence type="predicted"/>
<dbReference type="GO" id="GO:0003677">
    <property type="term" value="F:DNA binding"/>
    <property type="evidence" value="ECO:0007669"/>
    <property type="project" value="UniProtKB-KW"/>
</dbReference>
<organism evidence="10 11">
    <name type="scientific">Cryptotermes secundus</name>
    <dbReference type="NCBI Taxonomy" id="105785"/>
    <lineage>
        <taxon>Eukaryota</taxon>
        <taxon>Metazoa</taxon>
        <taxon>Ecdysozoa</taxon>
        <taxon>Arthropoda</taxon>
        <taxon>Hexapoda</taxon>
        <taxon>Insecta</taxon>
        <taxon>Pterygota</taxon>
        <taxon>Neoptera</taxon>
        <taxon>Polyneoptera</taxon>
        <taxon>Dictyoptera</taxon>
        <taxon>Blattodea</taxon>
        <taxon>Blattoidea</taxon>
        <taxon>Termitoidae</taxon>
        <taxon>Kalotermitidae</taxon>
        <taxon>Cryptotermitinae</taxon>
        <taxon>Cryptotermes</taxon>
    </lineage>
</organism>
<protein>
    <recommendedName>
        <fullName evidence="9">C2H2-type domain-containing protein</fullName>
    </recommendedName>
</protein>
<dbReference type="GO" id="GO:0005634">
    <property type="term" value="C:nucleus"/>
    <property type="evidence" value="ECO:0007669"/>
    <property type="project" value="UniProtKB-SubCell"/>
</dbReference>
<feature type="domain" description="C2H2-type" evidence="9">
    <location>
        <begin position="163"/>
        <end position="190"/>
    </location>
</feature>
<dbReference type="OrthoDB" id="6077919at2759"/>
<keyword evidence="7" id="KW-0539">Nucleus</keyword>
<dbReference type="PANTHER" id="PTHR16515">
    <property type="entry name" value="PR DOMAIN ZINC FINGER PROTEIN"/>
    <property type="match status" value="1"/>
</dbReference>
<keyword evidence="6" id="KW-0238">DNA-binding</keyword>
<evidence type="ECO:0000256" key="6">
    <source>
        <dbReference type="ARBA" id="ARBA00023125"/>
    </source>
</evidence>